<sequence length="383" mass="43424">MDLKPYFDAVDFSAYPEKSRLNWKQTLGAVIEKNTQALNESTLAKVEVALIGLPFETLENSCVHNSVADSIRAELYQLAVPGKLNIIDLGNLKEAQSHKGNYLALRDIVDYLTEINITCLLLGGSQDFSYGVCQAFRNDKMFSFSVVDAFLDVKKGVESFQPDNYLSRIFSKQPGIFGFNLLGYQRHYVPDQLFSKTKGVGNHLGLGQLHGNPLLAEPVFRNSDFVSFDFGTLKFSETYGKQKLPNGLYSEDICQLARYAGLSTRLKVLGIFEVQEDAGLTGVNIQLAAQAAWYFLEGTIQQSRVKPEDQEGFIIHKVEVWQVETPLVFYENKENGQWWMQLQSFDNSFLYFACSEQDFIDASLNEIPEMWLKYVQKIDEILK</sequence>
<dbReference type="EMBL" id="QWGR01000004">
    <property type="protein sequence ID" value="RIJ48842.1"/>
    <property type="molecule type" value="Genomic_DNA"/>
</dbReference>
<accession>A0A399T222</accession>
<keyword evidence="2" id="KW-1185">Reference proteome</keyword>
<evidence type="ECO:0008006" key="3">
    <source>
        <dbReference type="Google" id="ProtNLM"/>
    </source>
</evidence>
<dbReference type="OrthoDB" id="931936at2"/>
<evidence type="ECO:0000313" key="2">
    <source>
        <dbReference type="Proteomes" id="UP000265926"/>
    </source>
</evidence>
<reference evidence="1 2" key="1">
    <citation type="submission" date="2018-08" db="EMBL/GenBank/DDBJ databases">
        <title>Pallidiluteibacterium maritimus gen. nov., sp. nov., isolated from coastal sediment.</title>
        <authorList>
            <person name="Zhou L.Y."/>
        </authorList>
    </citation>
    <scope>NUCLEOTIDE SEQUENCE [LARGE SCALE GENOMIC DNA]</scope>
    <source>
        <strain evidence="1 2">XSD2</strain>
    </source>
</reference>
<dbReference type="SUPFAM" id="SSF52768">
    <property type="entry name" value="Arginase/deacetylase"/>
    <property type="match status" value="1"/>
</dbReference>
<dbReference type="AlphaFoldDB" id="A0A399T222"/>
<evidence type="ECO:0000313" key="1">
    <source>
        <dbReference type="EMBL" id="RIJ48842.1"/>
    </source>
</evidence>
<organism evidence="1 2">
    <name type="scientific">Maribellus luteus</name>
    <dbReference type="NCBI Taxonomy" id="2305463"/>
    <lineage>
        <taxon>Bacteria</taxon>
        <taxon>Pseudomonadati</taxon>
        <taxon>Bacteroidota</taxon>
        <taxon>Bacteroidia</taxon>
        <taxon>Marinilabiliales</taxon>
        <taxon>Prolixibacteraceae</taxon>
        <taxon>Maribellus</taxon>
    </lineage>
</organism>
<dbReference type="RefSeq" id="WP_119437762.1">
    <property type="nucleotide sequence ID" value="NZ_QWGR01000004.1"/>
</dbReference>
<gene>
    <name evidence="1" type="ORF">D1614_09975</name>
</gene>
<name>A0A399T222_9BACT</name>
<dbReference type="Proteomes" id="UP000265926">
    <property type="component" value="Unassembled WGS sequence"/>
</dbReference>
<comment type="caution">
    <text evidence="1">The sequence shown here is derived from an EMBL/GenBank/DDBJ whole genome shotgun (WGS) entry which is preliminary data.</text>
</comment>
<protein>
    <recommendedName>
        <fullName evidence="3">Arginase</fullName>
    </recommendedName>
</protein>
<proteinExistence type="predicted"/>
<dbReference type="Gene3D" id="3.40.800.10">
    <property type="entry name" value="Ureohydrolase domain"/>
    <property type="match status" value="1"/>
</dbReference>
<dbReference type="InterPro" id="IPR023696">
    <property type="entry name" value="Ureohydrolase_dom_sf"/>
</dbReference>